<sequence>MPHRFSLFHNTIYFHQYIADRNLENNPWYGFEEWSLKKLGMTISTPLCVDRYAYLMLVNSHVIFFRVGLSRERVRQVGLVAMEKLKHVARRRKLEAVLVKH</sequence>
<name>A0A427B0F2_ENSVE</name>
<dbReference type="Proteomes" id="UP000287651">
    <property type="component" value="Unassembled WGS sequence"/>
</dbReference>
<comment type="caution">
    <text evidence="1">The sequence shown here is derived from an EMBL/GenBank/DDBJ whole genome shotgun (WGS) entry which is preliminary data.</text>
</comment>
<reference evidence="1 2" key="1">
    <citation type="journal article" date="2014" name="Agronomy (Basel)">
        <title>A Draft Genome Sequence for Ensete ventricosum, the Drought-Tolerant Tree Against Hunger.</title>
        <authorList>
            <person name="Harrison J."/>
            <person name="Moore K.A."/>
            <person name="Paszkiewicz K."/>
            <person name="Jones T."/>
            <person name="Grant M."/>
            <person name="Ambacheew D."/>
            <person name="Muzemil S."/>
            <person name="Studholme D.J."/>
        </authorList>
    </citation>
    <scope>NUCLEOTIDE SEQUENCE [LARGE SCALE GENOMIC DNA]</scope>
</reference>
<accession>A0A427B0F2</accession>
<protein>
    <submittedName>
        <fullName evidence="1">Uncharacterized protein</fullName>
    </submittedName>
</protein>
<gene>
    <name evidence="1" type="ORF">B296_00020338</name>
</gene>
<dbReference type="Gene3D" id="1.10.10.10">
    <property type="entry name" value="Winged helix-like DNA-binding domain superfamily/Winged helix DNA-binding domain"/>
    <property type="match status" value="1"/>
</dbReference>
<proteinExistence type="predicted"/>
<dbReference type="EMBL" id="AMZH03000783">
    <property type="protein sequence ID" value="RRT81981.1"/>
    <property type="molecule type" value="Genomic_DNA"/>
</dbReference>
<evidence type="ECO:0000313" key="2">
    <source>
        <dbReference type="Proteomes" id="UP000287651"/>
    </source>
</evidence>
<organism evidence="1 2">
    <name type="scientific">Ensete ventricosum</name>
    <name type="common">Abyssinian banana</name>
    <name type="synonym">Musa ensete</name>
    <dbReference type="NCBI Taxonomy" id="4639"/>
    <lineage>
        <taxon>Eukaryota</taxon>
        <taxon>Viridiplantae</taxon>
        <taxon>Streptophyta</taxon>
        <taxon>Embryophyta</taxon>
        <taxon>Tracheophyta</taxon>
        <taxon>Spermatophyta</taxon>
        <taxon>Magnoliopsida</taxon>
        <taxon>Liliopsida</taxon>
        <taxon>Zingiberales</taxon>
        <taxon>Musaceae</taxon>
        <taxon>Ensete</taxon>
    </lineage>
</organism>
<dbReference type="InterPro" id="IPR036388">
    <property type="entry name" value="WH-like_DNA-bd_sf"/>
</dbReference>
<evidence type="ECO:0000313" key="1">
    <source>
        <dbReference type="EMBL" id="RRT81981.1"/>
    </source>
</evidence>
<dbReference type="AlphaFoldDB" id="A0A427B0F2"/>